<comment type="subunit">
    <text evidence="3">Interacts with IscS.</text>
</comment>
<dbReference type="SUPFAM" id="SSF64307">
    <property type="entry name" value="SirA-like"/>
    <property type="match status" value="1"/>
</dbReference>
<evidence type="ECO:0000313" key="5">
    <source>
        <dbReference type="EMBL" id="TCQ73418.1"/>
    </source>
</evidence>
<keyword evidence="2 3" id="KW-0963">Cytoplasm</keyword>
<organism evidence="5 6">
    <name type="scientific">Raoultella ornithinolytica</name>
    <name type="common">Klebsiella ornithinolytica</name>
    <dbReference type="NCBI Taxonomy" id="54291"/>
    <lineage>
        <taxon>Bacteria</taxon>
        <taxon>Pseudomonadati</taxon>
        <taxon>Pseudomonadota</taxon>
        <taxon>Gammaproteobacteria</taxon>
        <taxon>Enterobacterales</taxon>
        <taxon>Enterobacteriaceae</taxon>
        <taxon>Klebsiella/Raoultella group</taxon>
        <taxon>Raoultella</taxon>
    </lineage>
</organism>
<keyword evidence="3" id="KW-0819">tRNA processing</keyword>
<dbReference type="NCBIfam" id="NF001423">
    <property type="entry name" value="PRK00299.1"/>
    <property type="match status" value="1"/>
</dbReference>
<dbReference type="GO" id="GO:0097163">
    <property type="term" value="F:sulfur carrier activity"/>
    <property type="evidence" value="ECO:0007669"/>
    <property type="project" value="UniProtKB-UniRule"/>
</dbReference>
<dbReference type="Proteomes" id="UP000295263">
    <property type="component" value="Unassembled WGS sequence"/>
</dbReference>
<dbReference type="Pfam" id="PF01206">
    <property type="entry name" value="TusA"/>
    <property type="match status" value="1"/>
</dbReference>
<dbReference type="Gene3D" id="3.30.110.40">
    <property type="entry name" value="TusA-like domain"/>
    <property type="match status" value="1"/>
</dbReference>
<comment type="caution">
    <text evidence="5">The sequence shown here is derived from an EMBL/GenBank/DDBJ whole genome shotgun (WGS) entry which is preliminary data.</text>
</comment>
<evidence type="ECO:0000313" key="6">
    <source>
        <dbReference type="Proteomes" id="UP000295263"/>
    </source>
</evidence>
<evidence type="ECO:0000256" key="2">
    <source>
        <dbReference type="ARBA" id="ARBA00022490"/>
    </source>
</evidence>
<dbReference type="PANTHER" id="PTHR33279">
    <property type="entry name" value="SULFUR CARRIER PROTEIN YEDF-RELATED"/>
    <property type="match status" value="1"/>
</dbReference>
<comment type="subcellular location">
    <subcellularLocation>
        <location evidence="3">Cytoplasm</location>
    </subcellularLocation>
</comment>
<dbReference type="EMBL" id="SLYQ01000004">
    <property type="protein sequence ID" value="TCQ73418.1"/>
    <property type="molecule type" value="Genomic_DNA"/>
</dbReference>
<dbReference type="CDD" id="cd03423">
    <property type="entry name" value="SirA"/>
    <property type="match status" value="1"/>
</dbReference>
<comment type="function">
    <text evidence="3">Sulfur carrier protein involved in sulfur trafficking in the cell. Part of a sulfur-relay system required for 2-thiolation during synthesis of 2-thiouridine of the modified wobble base 5-methylaminomethyl-2-thiouridine (mnm(5)s(2)U) in tRNA. Interacts with IscS and stimulates its cysteine desulfurase activity. Accepts an activated sulfur from IscS, which is then transferred to TusD, and thus determines the direction of sulfur flow from IscS to 2-thiouridine formation. Also appears to be involved in sulfur transfer for the biosynthesis of molybdopterin.</text>
</comment>
<dbReference type="InterPro" id="IPR022931">
    <property type="entry name" value="Sulphur_carrier_TusA"/>
</dbReference>
<name>A0ABD7QJE1_RAOOR</name>
<evidence type="ECO:0000256" key="3">
    <source>
        <dbReference type="HAMAP-Rule" id="MF_00413"/>
    </source>
</evidence>
<accession>A0ABD7QJE1</accession>
<evidence type="ECO:0000256" key="1">
    <source>
        <dbReference type="ARBA" id="ARBA00008984"/>
    </source>
</evidence>
<dbReference type="HAMAP" id="MF_00413">
    <property type="entry name" value="Thiourid_synth_A"/>
    <property type="match status" value="1"/>
</dbReference>
<gene>
    <name evidence="3" type="primary">tusA</name>
    <name evidence="5" type="ORF">EC841_104359</name>
</gene>
<dbReference type="InterPro" id="IPR036868">
    <property type="entry name" value="TusA-like_sf"/>
</dbReference>
<feature type="active site" description="Cysteine persulfide intermediate" evidence="3">
    <location>
        <position position="50"/>
    </location>
</feature>
<sequence>MQRLFFAQTLTWLASRAGGGKLGPFCRREMKMSELFSSPDHTLDAQGLRCPEPVMMVRKAVRTMPVGETLLIIADDPATTRDIPGFCRFMEHELVAQEISALPYRYLIRKNH</sequence>
<dbReference type="PROSITE" id="PS01148">
    <property type="entry name" value="UPF0033"/>
    <property type="match status" value="1"/>
</dbReference>
<proteinExistence type="inferred from homology"/>
<comment type="similarity">
    <text evidence="1 3">Belongs to the sulfur carrier protein TusA family.</text>
</comment>
<dbReference type="GO" id="GO:0005737">
    <property type="term" value="C:cytoplasm"/>
    <property type="evidence" value="ECO:0007669"/>
    <property type="project" value="UniProtKB-SubCell"/>
</dbReference>
<protein>
    <recommendedName>
        <fullName evidence="3">Sulfur carrier protein TusA</fullName>
    </recommendedName>
    <alternativeName>
        <fullName evidence="3">Sulfur mediator TusA</fullName>
    </alternativeName>
    <alternativeName>
        <fullName evidence="3">Sulfur transfer protein TusA</fullName>
    </alternativeName>
    <alternativeName>
        <fullName evidence="3">tRNA 2-thiouridine synthesizing protein A</fullName>
    </alternativeName>
</protein>
<evidence type="ECO:0000259" key="4">
    <source>
        <dbReference type="PROSITE" id="PS01148"/>
    </source>
</evidence>
<dbReference type="AlphaFoldDB" id="A0ABD7QJE1"/>
<reference evidence="5 6" key="1">
    <citation type="submission" date="2019-03" db="EMBL/GenBank/DDBJ databases">
        <title>Genomic analyses of the natural microbiome of Caenorhabditis elegans.</title>
        <authorList>
            <person name="Samuel B."/>
        </authorList>
    </citation>
    <scope>NUCLEOTIDE SEQUENCE [LARGE SCALE GENOMIC DNA]</scope>
    <source>
        <strain evidence="5 6">JUb54</strain>
    </source>
</reference>
<feature type="domain" description="UPF0033" evidence="4">
    <location>
        <begin position="43"/>
        <end position="67"/>
    </location>
</feature>
<comment type="pathway">
    <text evidence="3">tRNA modification.</text>
</comment>
<dbReference type="GO" id="GO:0006400">
    <property type="term" value="P:tRNA modification"/>
    <property type="evidence" value="ECO:0007669"/>
    <property type="project" value="UniProtKB-UniRule"/>
</dbReference>
<dbReference type="PANTHER" id="PTHR33279:SF2">
    <property type="entry name" value="SULFUR CARRIER PROTEIN TUSA"/>
    <property type="match status" value="1"/>
</dbReference>
<dbReference type="InterPro" id="IPR001455">
    <property type="entry name" value="TusA-like"/>
</dbReference>